<evidence type="ECO:0000313" key="5">
    <source>
        <dbReference type="EMBL" id="SMH33889.1"/>
    </source>
</evidence>
<dbReference type="InterPro" id="IPR015813">
    <property type="entry name" value="Pyrv/PenolPyrv_kinase-like_dom"/>
</dbReference>
<name>A0A1X7N8S4_9LACT</name>
<dbReference type="InterPro" id="IPR040442">
    <property type="entry name" value="Pyrv_kinase-like_dom_sf"/>
</dbReference>
<dbReference type="EMBL" id="FXBJ01000002">
    <property type="protein sequence ID" value="SMH33889.1"/>
    <property type="molecule type" value="Genomic_DNA"/>
</dbReference>
<evidence type="ECO:0000256" key="2">
    <source>
        <dbReference type="ARBA" id="ARBA00022723"/>
    </source>
</evidence>
<reference evidence="5 6" key="1">
    <citation type="submission" date="2017-04" db="EMBL/GenBank/DDBJ databases">
        <authorList>
            <person name="Afonso C.L."/>
            <person name="Miller P.J."/>
            <person name="Scott M.A."/>
            <person name="Spackman E."/>
            <person name="Goraichik I."/>
            <person name="Dimitrov K.M."/>
            <person name="Suarez D.L."/>
            <person name="Swayne D.E."/>
        </authorList>
    </citation>
    <scope>NUCLEOTIDE SEQUENCE [LARGE SCALE GENOMIC DNA]</scope>
    <source>
        <strain evidence="5 6">LMG26642</strain>
    </source>
</reference>
<organism evidence="5 6">
    <name type="scientific">Carnobacterium iners</name>
    <dbReference type="NCBI Taxonomy" id="1073423"/>
    <lineage>
        <taxon>Bacteria</taxon>
        <taxon>Bacillati</taxon>
        <taxon>Bacillota</taxon>
        <taxon>Bacilli</taxon>
        <taxon>Lactobacillales</taxon>
        <taxon>Carnobacteriaceae</taxon>
        <taxon>Carnobacterium</taxon>
    </lineage>
</organism>
<proteinExistence type="inferred from homology"/>
<feature type="domain" description="HpcH/HpaI aldolase/citrate lyase" evidence="4">
    <location>
        <begin position="11"/>
        <end position="150"/>
    </location>
</feature>
<evidence type="ECO:0000313" key="6">
    <source>
        <dbReference type="Proteomes" id="UP000193435"/>
    </source>
</evidence>
<evidence type="ECO:0000259" key="4">
    <source>
        <dbReference type="Pfam" id="PF03328"/>
    </source>
</evidence>
<sequence>MSLKLMYITDDTQIAQIAEKSGVDLIFVDLEINGKDERQAHLDTVISRHQIEDVKKIKDVLKIAKLLVRVNPLCEESKAEIERVINDGADIIMLPFFKTKEEVNTFVRYVDNRAEVMLLLETPEAVGNLDEILAVDGIDYVHIGLNDLHIGYKMQFMFELLADGTVDKICEKIEKKGIQYGFGGIARLGQGELASEYVMGEHYRLNSSMAILSRSFYNTNKVPGPDKAKQVFDKGVSEIRNYELELIKKDRNFFEENRVTVKNKIIAITNRKQTVSSGK</sequence>
<dbReference type="OrthoDB" id="2233065at2"/>
<dbReference type="Proteomes" id="UP000193435">
    <property type="component" value="Unassembled WGS sequence"/>
</dbReference>
<protein>
    <submittedName>
        <fullName evidence="5">HpcH/HpaI aldolase/citrate lyase family protein</fullName>
    </submittedName>
</protein>
<dbReference type="GO" id="GO:0016832">
    <property type="term" value="F:aldehyde-lyase activity"/>
    <property type="evidence" value="ECO:0007669"/>
    <property type="project" value="TreeGrafter"/>
</dbReference>
<evidence type="ECO:0000256" key="3">
    <source>
        <dbReference type="ARBA" id="ARBA00023239"/>
    </source>
</evidence>
<keyword evidence="6" id="KW-1185">Reference proteome</keyword>
<evidence type="ECO:0000256" key="1">
    <source>
        <dbReference type="ARBA" id="ARBA00005568"/>
    </source>
</evidence>
<dbReference type="InterPro" id="IPR005000">
    <property type="entry name" value="Aldolase/citrate-lyase_domain"/>
</dbReference>
<dbReference type="RefSeq" id="WP_085559716.1">
    <property type="nucleotide sequence ID" value="NZ_FOAH01000035.1"/>
</dbReference>
<dbReference type="PANTHER" id="PTHR30502">
    <property type="entry name" value="2-KETO-3-DEOXY-L-RHAMNONATE ALDOLASE"/>
    <property type="match status" value="1"/>
</dbReference>
<dbReference type="GO" id="GO:0046872">
    <property type="term" value="F:metal ion binding"/>
    <property type="evidence" value="ECO:0007669"/>
    <property type="project" value="UniProtKB-KW"/>
</dbReference>
<dbReference type="AlphaFoldDB" id="A0A1X7N8S4"/>
<dbReference type="Gene3D" id="3.20.20.60">
    <property type="entry name" value="Phosphoenolpyruvate-binding domains"/>
    <property type="match status" value="2"/>
</dbReference>
<keyword evidence="2" id="KW-0479">Metal-binding</keyword>
<dbReference type="PANTHER" id="PTHR30502:SF0">
    <property type="entry name" value="PHOSPHOENOLPYRUVATE CARBOXYLASE FAMILY PROTEIN"/>
    <property type="match status" value="1"/>
</dbReference>
<dbReference type="GO" id="GO:0005737">
    <property type="term" value="C:cytoplasm"/>
    <property type="evidence" value="ECO:0007669"/>
    <property type="project" value="TreeGrafter"/>
</dbReference>
<keyword evidence="3 5" id="KW-0456">Lyase</keyword>
<accession>A0A1X7N8S4</accession>
<dbReference type="STRING" id="1073423.SAMN04488700_1581"/>
<gene>
    <name evidence="5" type="ORF">SAMN04488700_1581</name>
</gene>
<dbReference type="Pfam" id="PF03328">
    <property type="entry name" value="HpcH_HpaI"/>
    <property type="match status" value="1"/>
</dbReference>
<dbReference type="InterPro" id="IPR050251">
    <property type="entry name" value="HpcH-HpaI_aldolase"/>
</dbReference>
<dbReference type="SUPFAM" id="SSF51621">
    <property type="entry name" value="Phosphoenolpyruvate/pyruvate domain"/>
    <property type="match status" value="1"/>
</dbReference>
<comment type="similarity">
    <text evidence="1">Belongs to the HpcH/HpaI aldolase family.</text>
</comment>